<comment type="caution">
    <text evidence="2">The sequence shown here is derived from an EMBL/GenBank/DDBJ whole genome shotgun (WGS) entry which is preliminary data.</text>
</comment>
<gene>
    <name evidence="2" type="ORF">QO015_002652</name>
</gene>
<keyword evidence="3" id="KW-1185">Reference proteome</keyword>
<dbReference type="SMART" id="SM00464">
    <property type="entry name" value="LON"/>
    <property type="match status" value="1"/>
</dbReference>
<dbReference type="Proteomes" id="UP001223743">
    <property type="component" value="Unassembled WGS sequence"/>
</dbReference>
<dbReference type="Gene3D" id="2.30.130.40">
    <property type="entry name" value="LON domain-like"/>
    <property type="match status" value="1"/>
</dbReference>
<dbReference type="PANTHER" id="PTHR46732">
    <property type="entry name" value="ATP-DEPENDENT PROTEASE LA (LON) DOMAIN PROTEIN"/>
    <property type="match status" value="1"/>
</dbReference>
<evidence type="ECO:0000259" key="1">
    <source>
        <dbReference type="PROSITE" id="PS51787"/>
    </source>
</evidence>
<evidence type="ECO:0000313" key="2">
    <source>
        <dbReference type="EMBL" id="MDQ0517039.1"/>
    </source>
</evidence>
<evidence type="ECO:0000313" key="3">
    <source>
        <dbReference type="Proteomes" id="UP001223743"/>
    </source>
</evidence>
<dbReference type="InterPro" id="IPR015947">
    <property type="entry name" value="PUA-like_sf"/>
</dbReference>
<proteinExistence type="predicted"/>
<dbReference type="SUPFAM" id="SSF88697">
    <property type="entry name" value="PUA domain-like"/>
    <property type="match status" value="1"/>
</dbReference>
<sequence length="224" mass="24070">MKAGKANYQGPRDLPDSIPVFPLTGALLLPRGQLPLNIFEPRYLAMVDAAMAGDRLIGMIQPAGPSGEEGEPALSAIGCVGRITSYAETEDGRTMIVLTGIARFRVVEEIEGRSGFRICRIAADDFIDDFAENAGAEAVDRARLLDVFRAYLDANRLEADWDNIGRTSNETLVNALSMMSPYGPAEKQALLEAADLRTRAETLIALTEMTLARGGDGAASPLLQ</sequence>
<dbReference type="PROSITE" id="PS51787">
    <property type="entry name" value="LON_N"/>
    <property type="match status" value="1"/>
</dbReference>
<feature type="domain" description="Lon N-terminal" evidence="1">
    <location>
        <begin position="18"/>
        <end position="211"/>
    </location>
</feature>
<dbReference type="EMBL" id="JAUSWJ010000001">
    <property type="protein sequence ID" value="MDQ0517039.1"/>
    <property type="molecule type" value="Genomic_DNA"/>
</dbReference>
<dbReference type="Pfam" id="PF02190">
    <property type="entry name" value="LON_substr_bdg"/>
    <property type="match status" value="1"/>
</dbReference>
<dbReference type="PANTHER" id="PTHR46732:SF8">
    <property type="entry name" value="ATP-DEPENDENT PROTEASE LA (LON) DOMAIN PROTEIN"/>
    <property type="match status" value="1"/>
</dbReference>
<dbReference type="InterPro" id="IPR003111">
    <property type="entry name" value="Lon_prtase_N"/>
</dbReference>
<reference evidence="2 3" key="1">
    <citation type="submission" date="2023-07" db="EMBL/GenBank/DDBJ databases">
        <title>Genomic Encyclopedia of Type Strains, Phase IV (KMG-IV): sequencing the most valuable type-strain genomes for metagenomic binning, comparative biology and taxonomic classification.</title>
        <authorList>
            <person name="Goeker M."/>
        </authorList>
    </citation>
    <scope>NUCLEOTIDE SEQUENCE [LARGE SCALE GENOMIC DNA]</scope>
    <source>
        <strain evidence="2 3">B1-1</strain>
    </source>
</reference>
<dbReference type="InterPro" id="IPR046336">
    <property type="entry name" value="Lon_prtase_N_sf"/>
</dbReference>
<protein>
    <submittedName>
        <fullName evidence="2">Lon protease-like protein</fullName>
    </submittedName>
</protein>
<name>A0ABU0M7V1_9HYPH</name>
<accession>A0ABU0M7V1</accession>
<dbReference type="RefSeq" id="WP_266278804.1">
    <property type="nucleotide sequence ID" value="NZ_JAPKNF010000001.1"/>
</dbReference>
<organism evidence="2 3">
    <name type="scientific">Kaistia geumhonensis</name>
    <dbReference type="NCBI Taxonomy" id="410839"/>
    <lineage>
        <taxon>Bacteria</taxon>
        <taxon>Pseudomonadati</taxon>
        <taxon>Pseudomonadota</taxon>
        <taxon>Alphaproteobacteria</taxon>
        <taxon>Hyphomicrobiales</taxon>
        <taxon>Kaistiaceae</taxon>
        <taxon>Kaistia</taxon>
    </lineage>
</organism>